<dbReference type="AlphaFoldDB" id="A0A0B6YUS0"/>
<evidence type="ECO:0000313" key="2">
    <source>
        <dbReference type="EMBL" id="CEK59240.1"/>
    </source>
</evidence>
<dbReference type="EMBL" id="HACG01012375">
    <property type="protein sequence ID" value="CEK59240.1"/>
    <property type="molecule type" value="Transcribed_RNA"/>
</dbReference>
<feature type="non-terminal residue" evidence="2">
    <location>
        <position position="55"/>
    </location>
</feature>
<reference evidence="2" key="1">
    <citation type="submission" date="2014-12" db="EMBL/GenBank/DDBJ databases">
        <title>Insight into the proteome of Arion vulgaris.</title>
        <authorList>
            <person name="Aradska J."/>
            <person name="Bulat T."/>
            <person name="Smidak R."/>
            <person name="Sarate P."/>
            <person name="Gangsoo J."/>
            <person name="Sialana F."/>
            <person name="Bilban M."/>
            <person name="Lubec G."/>
        </authorList>
    </citation>
    <scope>NUCLEOTIDE SEQUENCE</scope>
    <source>
        <tissue evidence="2">Skin</tissue>
    </source>
</reference>
<keyword evidence="1" id="KW-0472">Membrane</keyword>
<protein>
    <submittedName>
        <fullName evidence="2">Uncharacterized protein</fullName>
    </submittedName>
</protein>
<name>A0A0B6YUS0_9EUPU</name>
<accession>A0A0B6YUS0</accession>
<keyword evidence="1" id="KW-1133">Transmembrane helix</keyword>
<sequence length="55" mass="6424">MIFYTTKHYERNHIIMYKIYHILFYNTMIITAVIALFTTDCATICSTKLKVGATT</sequence>
<proteinExistence type="predicted"/>
<gene>
    <name evidence="2" type="primary">ORF35650</name>
</gene>
<keyword evidence="1" id="KW-0812">Transmembrane</keyword>
<evidence type="ECO:0000256" key="1">
    <source>
        <dbReference type="SAM" id="Phobius"/>
    </source>
</evidence>
<organism evidence="2">
    <name type="scientific">Arion vulgaris</name>
    <dbReference type="NCBI Taxonomy" id="1028688"/>
    <lineage>
        <taxon>Eukaryota</taxon>
        <taxon>Metazoa</taxon>
        <taxon>Spiralia</taxon>
        <taxon>Lophotrochozoa</taxon>
        <taxon>Mollusca</taxon>
        <taxon>Gastropoda</taxon>
        <taxon>Heterobranchia</taxon>
        <taxon>Euthyneura</taxon>
        <taxon>Panpulmonata</taxon>
        <taxon>Eupulmonata</taxon>
        <taxon>Stylommatophora</taxon>
        <taxon>Helicina</taxon>
        <taxon>Arionoidea</taxon>
        <taxon>Arionidae</taxon>
        <taxon>Arion</taxon>
    </lineage>
</organism>
<feature type="transmembrane region" description="Helical" evidence="1">
    <location>
        <begin position="20"/>
        <end position="38"/>
    </location>
</feature>